<protein>
    <submittedName>
        <fullName evidence="2">Uncharacterized protein</fullName>
    </submittedName>
</protein>
<feature type="compositionally biased region" description="Basic and acidic residues" evidence="1">
    <location>
        <begin position="60"/>
        <end position="79"/>
    </location>
</feature>
<accession>A0ABV9ZUT1</accession>
<dbReference type="RefSeq" id="WP_382037416.1">
    <property type="nucleotide sequence ID" value="NZ_JBHSKJ010000002.1"/>
</dbReference>
<proteinExistence type="predicted"/>
<name>A0ABV9ZUT1_9ACTN</name>
<evidence type="ECO:0000256" key="1">
    <source>
        <dbReference type="SAM" id="MobiDB-lite"/>
    </source>
</evidence>
<keyword evidence="3" id="KW-1185">Reference proteome</keyword>
<sequence>MQLEWARPGVLRVTSHVYEFAALIAAARYVTESAPPEIGEEALGRLKEILRSYDAQAARLHGEPPERNPQDPQQRKPQE</sequence>
<comment type="caution">
    <text evidence="2">The sequence shown here is derived from an EMBL/GenBank/DDBJ whole genome shotgun (WGS) entry which is preliminary data.</text>
</comment>
<organism evidence="2 3">
    <name type="scientific">Streptomyces aureoversilis</name>
    <dbReference type="NCBI Taxonomy" id="67277"/>
    <lineage>
        <taxon>Bacteria</taxon>
        <taxon>Bacillati</taxon>
        <taxon>Actinomycetota</taxon>
        <taxon>Actinomycetes</taxon>
        <taxon>Kitasatosporales</taxon>
        <taxon>Streptomycetaceae</taxon>
        <taxon>Streptomyces</taxon>
    </lineage>
</organism>
<dbReference type="Proteomes" id="UP001596222">
    <property type="component" value="Unassembled WGS sequence"/>
</dbReference>
<reference evidence="3" key="1">
    <citation type="journal article" date="2019" name="Int. J. Syst. Evol. Microbiol.">
        <title>The Global Catalogue of Microorganisms (GCM) 10K type strain sequencing project: providing services to taxonomists for standard genome sequencing and annotation.</title>
        <authorList>
            <consortium name="The Broad Institute Genomics Platform"/>
            <consortium name="The Broad Institute Genome Sequencing Center for Infectious Disease"/>
            <person name="Wu L."/>
            <person name="Ma J."/>
        </authorList>
    </citation>
    <scope>NUCLEOTIDE SEQUENCE [LARGE SCALE GENOMIC DNA]</scope>
    <source>
        <strain evidence="3">CGMCC 4.1641</strain>
    </source>
</reference>
<evidence type="ECO:0000313" key="2">
    <source>
        <dbReference type="EMBL" id="MFC5143940.1"/>
    </source>
</evidence>
<feature type="region of interest" description="Disordered" evidence="1">
    <location>
        <begin position="55"/>
        <end position="79"/>
    </location>
</feature>
<evidence type="ECO:0000313" key="3">
    <source>
        <dbReference type="Proteomes" id="UP001596222"/>
    </source>
</evidence>
<dbReference type="EMBL" id="JBHSKJ010000002">
    <property type="protein sequence ID" value="MFC5143940.1"/>
    <property type="molecule type" value="Genomic_DNA"/>
</dbReference>
<gene>
    <name evidence="2" type="ORF">ACFPP6_04455</name>
</gene>